<dbReference type="GO" id="GO:0016020">
    <property type="term" value="C:membrane"/>
    <property type="evidence" value="ECO:0007669"/>
    <property type="project" value="UniProtKB-UniRule"/>
</dbReference>
<sequence>MRDKHCRYFPLPNICFARADDNTAVTISYDGEGKQTQTPAKASLLFSDVLGKVTAFTAPESGQLSQNLPLQGNPALATNFEAGNPRLLFFPPYLAPVHLLSKEGKDGKWLANLYNQLISNANQSPQKNYFPVPKIENIQTDQIIPSDQVGDSNYAKAIGEVERSLEQKQLSSIRALVLPQQFTIVVQFSSALFEGASVTLSNFPEQLRIIGNSEENTNLTAVSKIQVVNFDDVGGTEVNTYTATFWVMSDSVFALKEANQYCRFDIDLTTITNDDGLVFWQNENVKQYSFCERVLHLPIQTPLGRSALVNGDPVSVEEALFNQAPHLYPDLLAKLKQSPTDLPETLASEQSKPIAAQLWHSVQMNKAYIESAAQAMQHKLSWQTVAKVAAASMGTSADSELKNIAGATAASLAIMSKAYEIDNAAFGQKAIDLIKLFGDKGNILFDGLKNKINLVEIPPQWRALMQNMQVLENVGKGFSIADAVMKGGNLVEAYKKDAKASKKLDTVVVEYLATVQQPGQKALADFKEKKALSEVEKKALEQLKQILPTLGDSDEVTVNTQVKQGQHLFELRSTTFAFDRSESASKQARDSLVKLGEILSQLDQPIPITLKGHTCSRGSVDYNQDLSQRRADFVRECILEGIERNQAVWKNCIKSIGYGEQVPLAANDSEQERRRNRRVDMILHFEAILDYPLSRSAITVVEKARQMAIAEELKLDKATLDAIELALDTALDVASITPWGAAANFLYTVTKEGSALVSNLYDLCMENAGTLKLRNNLEQIQYQNFVSQEQLLSFGSQSLSEQMKASYYKRAHALNGLSRLLLERNYQQMSGDEVSVEQQHIDGYIQQFLLNDQWQLNENGFGMVHLDEYYMDSDYAQAELSLLKASTYSAYAQLGASIVYDSVDDWFSNEQDDGPKPFMQYCPIHYRASSSTNALIDMFRVPFDTNELEALYQGAKQSISVKTLRQGARQEWLPMDEHLQQYDSLSPLDEVRIMVVLDNKAIQAVPEEKRQLLHRVGIETQAKWSWVNHSEMVDTIINGSKIVSKSSEYLRDITPLLKKIKLTSSERSIVTQGSGKEIWGAIIEPSYVFGANKIKGTRPWLLKDSFEAFCLKGLFKEQGREVRSGELAMSYEYLAGIKGVKKSLVPISYDNWGPWDTSIFNLTMSPSRLYQFGDSKDPKHADHLLVSDSFLFAPQPDSDMAQFPKVFDEPIVELHIMQKGLSGEHTDYNNYYKDDVKGFDWGKHVTCLAVVKTRHCDDVLFSNAGFAPGKVVGVDAKLREVDMANSVDFIPGVSGGERFSLGKTELYRIGSIVEKDDKWTFESFTLQDGGKSSQPKLSSHLKSLCRYYLDMEPDQLRKHVITSYGFGKETDIYAQVLKPEYVNALGRKVHGLKPFKRVETLSDNLFTYLEFKLELIGPMGSGLNAESDKLKVNLHSFDRNDIPKTWYTCSDDVLRGAKEIIQVEEKDNYYTKRTIAQTYEQRYSDILPAIRWLAAKEGDSEKISDKQLELINNWIESQ</sequence>
<evidence type="ECO:0000256" key="1">
    <source>
        <dbReference type="PROSITE-ProRule" id="PRU00473"/>
    </source>
</evidence>
<dbReference type="CDD" id="cd07185">
    <property type="entry name" value="OmpA_C-like"/>
    <property type="match status" value="1"/>
</dbReference>
<feature type="domain" description="OmpA-like" evidence="2">
    <location>
        <begin position="564"/>
        <end position="687"/>
    </location>
</feature>
<dbReference type="PANTHER" id="PTHR30329:SF21">
    <property type="entry name" value="LIPOPROTEIN YIAD-RELATED"/>
    <property type="match status" value="1"/>
</dbReference>
<protein>
    <submittedName>
        <fullName evidence="3">OmpA family protein</fullName>
    </submittedName>
</protein>
<evidence type="ECO:0000313" key="3">
    <source>
        <dbReference type="EMBL" id="NOH73369.1"/>
    </source>
</evidence>
<dbReference type="Proteomes" id="UP000565719">
    <property type="component" value="Unassembled WGS sequence"/>
</dbReference>
<dbReference type="InterPro" id="IPR050330">
    <property type="entry name" value="Bact_OuterMem_StrucFunc"/>
</dbReference>
<dbReference type="InterPro" id="IPR036737">
    <property type="entry name" value="OmpA-like_sf"/>
</dbReference>
<dbReference type="Pfam" id="PF00691">
    <property type="entry name" value="OmpA"/>
    <property type="match status" value="1"/>
</dbReference>
<evidence type="ECO:0000313" key="4">
    <source>
        <dbReference type="Proteomes" id="UP000565719"/>
    </source>
</evidence>
<dbReference type="PANTHER" id="PTHR30329">
    <property type="entry name" value="STATOR ELEMENT OF FLAGELLAR MOTOR COMPLEX"/>
    <property type="match status" value="1"/>
</dbReference>
<dbReference type="EMBL" id="VTXC01000088">
    <property type="protein sequence ID" value="NOH73369.1"/>
    <property type="molecule type" value="Genomic_DNA"/>
</dbReference>
<dbReference type="Gene3D" id="3.30.1330.60">
    <property type="entry name" value="OmpA-like domain"/>
    <property type="match status" value="1"/>
</dbReference>
<reference evidence="3 4" key="1">
    <citation type="submission" date="2019-09" db="EMBL/GenBank/DDBJ databases">
        <title>Draft genome sequencing and comparative genomics of hatchery-associated Vibrios.</title>
        <authorList>
            <person name="Kehlet-Delgado H."/>
            <person name="Mueller R.S."/>
        </authorList>
    </citation>
    <scope>NUCLEOTIDE SEQUENCE [LARGE SCALE GENOMIC DNA]</scope>
    <source>
        <strain evidence="3 4">99-46-Y</strain>
    </source>
</reference>
<gene>
    <name evidence="3" type="ORF">F0225_18810</name>
</gene>
<name>A0A7Y4EG20_9VIBR</name>
<dbReference type="PROSITE" id="PS51123">
    <property type="entry name" value="OMPA_2"/>
    <property type="match status" value="1"/>
</dbReference>
<comment type="caution">
    <text evidence="3">The sequence shown here is derived from an EMBL/GenBank/DDBJ whole genome shotgun (WGS) entry which is preliminary data.</text>
</comment>
<dbReference type="SUPFAM" id="SSF103088">
    <property type="entry name" value="OmpA-like"/>
    <property type="match status" value="1"/>
</dbReference>
<keyword evidence="1" id="KW-0472">Membrane</keyword>
<organism evidence="3 4">
    <name type="scientific">Vibrio pectenicida</name>
    <dbReference type="NCBI Taxonomy" id="62763"/>
    <lineage>
        <taxon>Bacteria</taxon>
        <taxon>Pseudomonadati</taxon>
        <taxon>Pseudomonadota</taxon>
        <taxon>Gammaproteobacteria</taxon>
        <taxon>Vibrionales</taxon>
        <taxon>Vibrionaceae</taxon>
        <taxon>Vibrio</taxon>
    </lineage>
</organism>
<dbReference type="InterPro" id="IPR006665">
    <property type="entry name" value="OmpA-like"/>
</dbReference>
<evidence type="ECO:0000259" key="2">
    <source>
        <dbReference type="PROSITE" id="PS51123"/>
    </source>
</evidence>
<accession>A0A7Y4EG20</accession>
<proteinExistence type="predicted"/>